<dbReference type="SUPFAM" id="SSF51395">
    <property type="entry name" value="FMN-linked oxidoreductases"/>
    <property type="match status" value="1"/>
</dbReference>
<comment type="caution">
    <text evidence="4">The sequence shown here is derived from an EMBL/GenBank/DDBJ whole genome shotgun (WGS) entry which is preliminary data.</text>
</comment>
<evidence type="ECO:0000256" key="2">
    <source>
        <dbReference type="ARBA" id="ARBA00023002"/>
    </source>
</evidence>
<dbReference type="PANTHER" id="PTHR43656:SF2">
    <property type="entry name" value="BINDING OXIDOREDUCTASE, PUTATIVE (AFU_ORTHOLOGUE AFUA_2G08260)-RELATED"/>
    <property type="match status" value="1"/>
</dbReference>
<gene>
    <name evidence="4" type="ORF">HZY91_02455</name>
</gene>
<dbReference type="Gene3D" id="3.20.20.70">
    <property type="entry name" value="Aldolase class I"/>
    <property type="match status" value="1"/>
</dbReference>
<dbReference type="EMBL" id="JACBXQ010000001">
    <property type="protein sequence ID" value="MBG9985751.1"/>
    <property type="molecule type" value="Genomic_DNA"/>
</dbReference>
<keyword evidence="5" id="KW-1185">Reference proteome</keyword>
<evidence type="ECO:0000256" key="1">
    <source>
        <dbReference type="ARBA" id="ARBA00022630"/>
    </source>
</evidence>
<dbReference type="PANTHER" id="PTHR43656">
    <property type="entry name" value="BINDING OXIDOREDUCTASE, PUTATIVE (AFU_ORTHOLOGUE AFUA_2G08260)-RELATED"/>
    <property type="match status" value="1"/>
</dbReference>
<evidence type="ECO:0000259" key="3">
    <source>
        <dbReference type="Pfam" id="PF00724"/>
    </source>
</evidence>
<keyword evidence="1" id="KW-0285">Flavoprotein</keyword>
<organism evidence="4 5">
    <name type="scientific">Facklamia lactis</name>
    <dbReference type="NCBI Taxonomy" id="2749967"/>
    <lineage>
        <taxon>Bacteria</taxon>
        <taxon>Bacillati</taxon>
        <taxon>Bacillota</taxon>
        <taxon>Bacilli</taxon>
        <taxon>Lactobacillales</taxon>
        <taxon>Aerococcaceae</taxon>
        <taxon>Facklamia</taxon>
    </lineage>
</organism>
<evidence type="ECO:0000313" key="5">
    <source>
        <dbReference type="Proteomes" id="UP000721415"/>
    </source>
</evidence>
<feature type="domain" description="NADH:flavin oxidoreductase/NADH oxidase N-terminal" evidence="3">
    <location>
        <begin position="15"/>
        <end position="336"/>
    </location>
</feature>
<protein>
    <submittedName>
        <fullName evidence="4">NADH-dependent oxidoreductase</fullName>
    </submittedName>
</protein>
<dbReference type="Pfam" id="PF00724">
    <property type="entry name" value="Oxidored_FMN"/>
    <property type="match status" value="1"/>
</dbReference>
<dbReference type="RefSeq" id="WP_197114333.1">
    <property type="nucleotide sequence ID" value="NZ_JACBXQ010000001.1"/>
</dbReference>
<dbReference type="InterPro" id="IPR001155">
    <property type="entry name" value="OxRdtase_FMN_N"/>
</dbReference>
<name>A0ABS0LNL6_9LACT</name>
<sequence length="392" mass="43590">MTKKLTDTIILRHGAQLKSRIAMPPMLSYSGSAGGYATEDTLKYYSARSQAASLLITEYHYVSETGGPCSQLGYPEQLGIQDDQHIESIRSIAKALKKDGNKAILQIHHGGREAGIRASRGQEVLAPSAIDFPFLNYSLREMTHEEIEEIIKDFGRATKRAIEVGFDGVEIHGANHYLIQQFFSETSNVRQDKWGGTLEKRMNFALEVIKEVKRVMTEYGPEDFILGYRLSPEEVHGNVVGYRFQESSQLIAEVAKYGLDYLSLSLWEGYDSKPEGYDQSYGQLFKEIVGDETMIIVVGSVFDEKAAQDAVDNHTDMIAVGRGSLIDPLFGQKILDGKGETIVSEISPAQVKNTHWTTGLHEAFTRKDSLGLPPLPGHESILALHQGLYDDE</sequence>
<dbReference type="InterPro" id="IPR013785">
    <property type="entry name" value="Aldolase_TIM"/>
</dbReference>
<reference evidence="4 5" key="1">
    <citation type="submission" date="2020-07" db="EMBL/GenBank/DDBJ databases">
        <title>Facklamia lactis sp. nov., isolated from raw milk.</title>
        <authorList>
            <person name="Doll E.V."/>
            <person name="Huptas C."/>
            <person name="Staib L."/>
            <person name="Wenning M."/>
            <person name="Scherer S."/>
        </authorList>
    </citation>
    <scope>NUCLEOTIDE SEQUENCE [LARGE SCALE GENOMIC DNA]</scope>
    <source>
        <strain evidence="4 5">DSM 111018</strain>
    </source>
</reference>
<evidence type="ECO:0000313" key="4">
    <source>
        <dbReference type="EMBL" id="MBG9985751.1"/>
    </source>
</evidence>
<proteinExistence type="predicted"/>
<accession>A0ABS0LNL6</accession>
<dbReference type="InterPro" id="IPR051799">
    <property type="entry name" value="NADH_flavin_oxidoreductase"/>
</dbReference>
<dbReference type="Proteomes" id="UP000721415">
    <property type="component" value="Unassembled WGS sequence"/>
</dbReference>
<keyword evidence="2" id="KW-0560">Oxidoreductase</keyword>